<reference evidence="1" key="1">
    <citation type="submission" date="2020-05" db="EMBL/GenBank/DDBJ databases">
        <title>WGS assembly of Panicum virgatum.</title>
        <authorList>
            <person name="Lovell J.T."/>
            <person name="Jenkins J."/>
            <person name="Shu S."/>
            <person name="Juenger T.E."/>
            <person name="Schmutz J."/>
        </authorList>
    </citation>
    <scope>NUCLEOTIDE SEQUENCE</scope>
    <source>
        <strain evidence="1">AP13</strain>
    </source>
</reference>
<keyword evidence="2" id="KW-1185">Reference proteome</keyword>
<gene>
    <name evidence="1" type="ORF">PVAP13_2KG394405</name>
</gene>
<evidence type="ECO:0000313" key="2">
    <source>
        <dbReference type="Proteomes" id="UP000823388"/>
    </source>
</evidence>
<proteinExistence type="predicted"/>
<organism evidence="1 2">
    <name type="scientific">Panicum virgatum</name>
    <name type="common">Blackwell switchgrass</name>
    <dbReference type="NCBI Taxonomy" id="38727"/>
    <lineage>
        <taxon>Eukaryota</taxon>
        <taxon>Viridiplantae</taxon>
        <taxon>Streptophyta</taxon>
        <taxon>Embryophyta</taxon>
        <taxon>Tracheophyta</taxon>
        <taxon>Spermatophyta</taxon>
        <taxon>Magnoliopsida</taxon>
        <taxon>Liliopsida</taxon>
        <taxon>Poales</taxon>
        <taxon>Poaceae</taxon>
        <taxon>PACMAD clade</taxon>
        <taxon>Panicoideae</taxon>
        <taxon>Panicodae</taxon>
        <taxon>Paniceae</taxon>
        <taxon>Panicinae</taxon>
        <taxon>Panicum</taxon>
        <taxon>Panicum sect. Hiantes</taxon>
    </lineage>
</organism>
<evidence type="ECO:0000313" key="1">
    <source>
        <dbReference type="EMBL" id="KAG2645033.1"/>
    </source>
</evidence>
<comment type="caution">
    <text evidence="1">The sequence shown here is derived from an EMBL/GenBank/DDBJ whole genome shotgun (WGS) entry which is preliminary data.</text>
</comment>
<sequence>MPPIQIILFCYRTGEKVEVELIFRSKMRTSEDRHTSYFSNHVATGTIVPFSIAENMARSHRRK</sequence>
<name>A0A8T0WK56_PANVG</name>
<dbReference type="EMBL" id="CM029039">
    <property type="protein sequence ID" value="KAG2645033.1"/>
    <property type="molecule type" value="Genomic_DNA"/>
</dbReference>
<dbReference type="AlphaFoldDB" id="A0A8T0WK56"/>
<accession>A0A8T0WK56</accession>
<protein>
    <submittedName>
        <fullName evidence="1">Uncharacterized protein</fullName>
    </submittedName>
</protein>
<dbReference type="Proteomes" id="UP000823388">
    <property type="component" value="Chromosome 2K"/>
</dbReference>